<feature type="compositionally biased region" description="Low complexity" evidence="1">
    <location>
        <begin position="561"/>
        <end position="571"/>
    </location>
</feature>
<keyword evidence="3" id="KW-1185">Reference proteome</keyword>
<dbReference type="EMBL" id="JABFTP020000103">
    <property type="protein sequence ID" value="KAL3278337.1"/>
    <property type="molecule type" value="Genomic_DNA"/>
</dbReference>
<evidence type="ECO:0000256" key="1">
    <source>
        <dbReference type="SAM" id="MobiDB-lite"/>
    </source>
</evidence>
<reference evidence="2 3" key="1">
    <citation type="journal article" date="2021" name="BMC Biol.">
        <title>Horizontally acquired antibacterial genes associated with adaptive radiation of ladybird beetles.</title>
        <authorList>
            <person name="Li H.S."/>
            <person name="Tang X.F."/>
            <person name="Huang Y.H."/>
            <person name="Xu Z.Y."/>
            <person name="Chen M.L."/>
            <person name="Du X.Y."/>
            <person name="Qiu B.Y."/>
            <person name="Chen P.T."/>
            <person name="Zhang W."/>
            <person name="Slipinski A."/>
            <person name="Escalona H.E."/>
            <person name="Waterhouse R.M."/>
            <person name="Zwick A."/>
            <person name="Pang H."/>
        </authorList>
    </citation>
    <scope>NUCLEOTIDE SEQUENCE [LARGE SCALE GENOMIC DNA]</scope>
    <source>
        <strain evidence="2">SYSU2018</strain>
    </source>
</reference>
<sequence length="598" mass="67666">MHASQVMKSNVEMEFSFGPLMKAYDLIVEKYTTASEWGPQALILLFEVLETLVKLYHELKMPREVRCFGKQTLTLAQQHVISVRSAKILTYLAYADFRSERLYDARVKLDGISEILLLENGRRDHDLHQKENKCLGISTMNDITQGIQEIMLDNPNPSAFNIKSSPSSPVFMGEPYRSPSFLKHKSCTCFQCTSAEYFQVAISRFHLEALWYMHKKQITLSNNFFRGTTEFCKELMSKQPVLSLITLQSSMLKSLKGGIDLKHIYSSEEYNYQCSLDHIKFLQTSGAVEAAKKCNKDLVDALKAKKSFYPNLFAEALLQRLGLIYQRKQMVQTVQISLNNVSNDYKFKTPEKTRPLVIKPKSNSPKIKRILPPKVIKFNLADVDCGTSTPAKSIKEYKTPSKSAKNKILPPSLREIKTPLMKTPVRKIFLDGDCKLKSSVKSSMRSNVLSGEEVSASITSCLEISDDGVSKRLPLIEISEQNFKYTNGSLQNEEIQAIPKIKIKDNLMEVKTKMLTAKLRKKVDIKSIPNNSCETNGQTRESTSKIKNNTSQEPGVSDSISKANGHSSKNSSSRKKVVNSHKNLAETETARRSRRNRT</sequence>
<feature type="region of interest" description="Disordered" evidence="1">
    <location>
        <begin position="528"/>
        <end position="598"/>
    </location>
</feature>
<dbReference type="Proteomes" id="UP001516400">
    <property type="component" value="Unassembled WGS sequence"/>
</dbReference>
<feature type="compositionally biased region" description="Polar residues" evidence="1">
    <location>
        <begin position="528"/>
        <end position="560"/>
    </location>
</feature>
<organism evidence="2 3">
    <name type="scientific">Cryptolaemus montrouzieri</name>
    <dbReference type="NCBI Taxonomy" id="559131"/>
    <lineage>
        <taxon>Eukaryota</taxon>
        <taxon>Metazoa</taxon>
        <taxon>Ecdysozoa</taxon>
        <taxon>Arthropoda</taxon>
        <taxon>Hexapoda</taxon>
        <taxon>Insecta</taxon>
        <taxon>Pterygota</taxon>
        <taxon>Neoptera</taxon>
        <taxon>Endopterygota</taxon>
        <taxon>Coleoptera</taxon>
        <taxon>Polyphaga</taxon>
        <taxon>Cucujiformia</taxon>
        <taxon>Coccinelloidea</taxon>
        <taxon>Coccinellidae</taxon>
        <taxon>Scymninae</taxon>
        <taxon>Scymnini</taxon>
        <taxon>Cryptolaemus</taxon>
    </lineage>
</organism>
<evidence type="ECO:0000313" key="2">
    <source>
        <dbReference type="EMBL" id="KAL3278337.1"/>
    </source>
</evidence>
<name>A0ABD2NIX5_9CUCU</name>
<accession>A0ABD2NIX5</accession>
<gene>
    <name evidence="2" type="ORF">HHI36_013668</name>
</gene>
<comment type="caution">
    <text evidence="2">The sequence shown here is derived from an EMBL/GenBank/DDBJ whole genome shotgun (WGS) entry which is preliminary data.</text>
</comment>
<evidence type="ECO:0000313" key="3">
    <source>
        <dbReference type="Proteomes" id="UP001516400"/>
    </source>
</evidence>
<dbReference type="AlphaFoldDB" id="A0ABD2NIX5"/>
<proteinExistence type="predicted"/>
<protein>
    <submittedName>
        <fullName evidence="2">Uncharacterized protein</fullName>
    </submittedName>
</protein>